<gene>
    <name evidence="1" type="primary">Ccdc170_1</name>
    <name evidence="1" type="ORF">GTO96_0012129</name>
</gene>
<feature type="non-terminal residue" evidence="1">
    <location>
        <position position="1"/>
    </location>
</feature>
<evidence type="ECO:0000313" key="1">
    <source>
        <dbReference type="EMBL" id="KAG2457581.1"/>
    </source>
</evidence>
<sequence length="796" mass="92202">MSQFHSFSGPSEKRNLRSGGNVLDFLEDRRGPYPPVAHPSHTELDDPLRMNERRAERREDILALNRRDRLGFDFPRSHSDPRVALDYLVDPLDYKKKASAVQQEDYPDLLVKFKSLQSEVEDLRSRLELKDSSAWELKSQLDVYKENTARQASLIKSLREHVRGTEDTDGHLPAHNREHRELTNKVEDLKERVKVHLSEREDAEQRAAILEKKLSDITAKLAALLKMNVKGLENPLDALTQRVSFFCLQMSFWQRGVSELCNEHLQQEAKIASLLQTIANQEREFKASRETIMKLVSEVSQEQKASVAMTQEIQALRRERDEAVLTKSAASRENRLLRDKLVENQKVWDTSLQDHLHSEKHKKELEDTLQTHVYEAKAAHSLHKAFLSQLATLLSNGFISVPENEEAIKERVREICTAEKSWRQREEDNGKKIIKLNRQLEQQCELYHETMSRAQKAEQKLNEQNDSVCQLEGLLSSKEMLHEGFYTEKQKHLNFINQLRKKLKVDDDISEEPLHTQYEVLLSRAEQVGGLDSEVYTDYKTLILNLQRKVSSQKEKLDNKKAEIENLQKKIKQLEGLKESQSLMMKDKKEKSEVIQKLEKKIEKLQDQLSEAKYSNQALKSKLSEVKNLEVKTLEKNKTIEELQRALAATEKIKDKAAQKVVTMKAELDHRDSEDKEEKERAHFMIEAMTNELRTVKRALEEVAKREKKLVDFRELVLHLLGFDINTMSVPDHEVISQMKILLKARGNLSNKSDGVLTSPFYNFKADYGEKLSDKVKVQHVAAEKRSGKANRSTKW</sequence>
<evidence type="ECO:0000313" key="2">
    <source>
        <dbReference type="Proteomes" id="UP000886611"/>
    </source>
</evidence>
<proteinExistence type="predicted"/>
<comment type="caution">
    <text evidence="1">The sequence shown here is derived from an EMBL/GenBank/DDBJ whole genome shotgun (WGS) entry which is preliminary data.</text>
</comment>
<dbReference type="AlphaFoldDB" id="A0A8X7WXY1"/>
<dbReference type="PANTHER" id="PTHR18863">
    <property type="entry name" value="TSEC-2-RELATED"/>
    <property type="match status" value="1"/>
</dbReference>
<dbReference type="InterPro" id="IPR039139">
    <property type="entry name" value="CCDC170-like"/>
</dbReference>
<dbReference type="Proteomes" id="UP000886611">
    <property type="component" value="Unassembled WGS sequence"/>
</dbReference>
<dbReference type="Gene3D" id="1.10.287.1490">
    <property type="match status" value="1"/>
</dbReference>
<organism evidence="1 2">
    <name type="scientific">Polypterus senegalus</name>
    <name type="common">Senegal bichir</name>
    <dbReference type="NCBI Taxonomy" id="55291"/>
    <lineage>
        <taxon>Eukaryota</taxon>
        <taxon>Metazoa</taxon>
        <taxon>Chordata</taxon>
        <taxon>Craniata</taxon>
        <taxon>Vertebrata</taxon>
        <taxon>Euteleostomi</taxon>
        <taxon>Actinopterygii</taxon>
        <taxon>Polypteriformes</taxon>
        <taxon>Polypteridae</taxon>
        <taxon>Polypterus</taxon>
    </lineage>
</organism>
<keyword evidence="2" id="KW-1185">Reference proteome</keyword>
<dbReference type="EMBL" id="JAATIS010008546">
    <property type="protein sequence ID" value="KAG2457581.1"/>
    <property type="molecule type" value="Genomic_DNA"/>
</dbReference>
<accession>A0A8X7WXY1</accession>
<protein>
    <submittedName>
        <fullName evidence="1">CC170 protein</fullName>
    </submittedName>
</protein>
<dbReference type="PANTHER" id="PTHR18863:SF5">
    <property type="entry name" value="TESTIS EXPRESSED GENE 21"/>
    <property type="match status" value="1"/>
</dbReference>
<reference evidence="1 2" key="1">
    <citation type="journal article" date="2021" name="Cell">
        <title>Tracing the genetic footprints of vertebrate landing in non-teleost ray-finned fishes.</title>
        <authorList>
            <person name="Bi X."/>
            <person name="Wang K."/>
            <person name="Yang L."/>
            <person name="Pan H."/>
            <person name="Jiang H."/>
            <person name="Wei Q."/>
            <person name="Fang M."/>
            <person name="Yu H."/>
            <person name="Zhu C."/>
            <person name="Cai Y."/>
            <person name="He Y."/>
            <person name="Gan X."/>
            <person name="Zeng H."/>
            <person name="Yu D."/>
            <person name="Zhu Y."/>
            <person name="Jiang H."/>
            <person name="Qiu Q."/>
            <person name="Yang H."/>
            <person name="Zhang Y.E."/>
            <person name="Wang W."/>
            <person name="Zhu M."/>
            <person name="He S."/>
            <person name="Zhang G."/>
        </authorList>
    </citation>
    <scope>NUCLEOTIDE SEQUENCE [LARGE SCALE GENOMIC DNA]</scope>
    <source>
        <strain evidence="1">Bchr_013</strain>
    </source>
</reference>
<feature type="non-terminal residue" evidence="1">
    <location>
        <position position="796"/>
    </location>
</feature>
<name>A0A8X7WXY1_POLSE</name>